<dbReference type="Pfam" id="PF03992">
    <property type="entry name" value="ABM"/>
    <property type="match status" value="1"/>
</dbReference>
<proteinExistence type="predicted"/>
<keyword evidence="2" id="KW-0503">Monooxygenase</keyword>
<dbReference type="SUPFAM" id="SSF54909">
    <property type="entry name" value="Dimeric alpha+beta barrel"/>
    <property type="match status" value="1"/>
</dbReference>
<sequence length="98" mass="11496">MVVEYIRYKVPSTDAQTFEKDYATAGDILGMSEHCLSYELSRCVDEPGSYVVRIEWDSIDGHMQGFRHSDVFQRFFAVIRPYVNQIEEMRHYEPLSAH</sequence>
<accession>A0ABW8INM0</accession>
<keyword evidence="2" id="KW-0560">Oxidoreductase</keyword>
<dbReference type="InterPro" id="IPR007138">
    <property type="entry name" value="ABM_dom"/>
</dbReference>
<reference evidence="2 3" key="1">
    <citation type="submission" date="2020-10" db="EMBL/GenBank/DDBJ databases">
        <title>Phylogeny of dyella-like bacteria.</title>
        <authorList>
            <person name="Fu J."/>
        </authorList>
    </citation>
    <scope>NUCLEOTIDE SEQUENCE [LARGE SCALE GENOMIC DNA]</scope>
    <source>
        <strain evidence="2 3">DHG40</strain>
    </source>
</reference>
<dbReference type="GO" id="GO:0004497">
    <property type="term" value="F:monooxygenase activity"/>
    <property type="evidence" value="ECO:0007669"/>
    <property type="project" value="UniProtKB-KW"/>
</dbReference>
<comment type="caution">
    <text evidence="2">The sequence shown here is derived from an EMBL/GenBank/DDBJ whole genome shotgun (WGS) entry which is preliminary data.</text>
</comment>
<dbReference type="Gene3D" id="3.30.70.100">
    <property type="match status" value="1"/>
</dbReference>
<dbReference type="PROSITE" id="PS51725">
    <property type="entry name" value="ABM"/>
    <property type="match status" value="1"/>
</dbReference>
<evidence type="ECO:0000259" key="1">
    <source>
        <dbReference type="PROSITE" id="PS51725"/>
    </source>
</evidence>
<name>A0ABW8INM0_9GAMM</name>
<dbReference type="Proteomes" id="UP001620409">
    <property type="component" value="Unassembled WGS sequence"/>
</dbReference>
<feature type="domain" description="ABM" evidence="1">
    <location>
        <begin position="2"/>
        <end position="92"/>
    </location>
</feature>
<dbReference type="EMBL" id="JADIKI010000023">
    <property type="protein sequence ID" value="MFK2856363.1"/>
    <property type="molecule type" value="Genomic_DNA"/>
</dbReference>
<dbReference type="InterPro" id="IPR011008">
    <property type="entry name" value="Dimeric_a/b-barrel"/>
</dbReference>
<protein>
    <submittedName>
        <fullName evidence="2">Antibiotic biosynthesis monooxygenase</fullName>
    </submittedName>
</protein>
<keyword evidence="3" id="KW-1185">Reference proteome</keyword>
<gene>
    <name evidence="2" type="ORF">ISP18_17285</name>
</gene>
<evidence type="ECO:0000313" key="3">
    <source>
        <dbReference type="Proteomes" id="UP001620409"/>
    </source>
</evidence>
<evidence type="ECO:0000313" key="2">
    <source>
        <dbReference type="EMBL" id="MFK2856363.1"/>
    </source>
</evidence>
<organism evidence="2 3">
    <name type="scientific">Dyella humi</name>
    <dbReference type="NCBI Taxonomy" id="1770547"/>
    <lineage>
        <taxon>Bacteria</taxon>
        <taxon>Pseudomonadati</taxon>
        <taxon>Pseudomonadota</taxon>
        <taxon>Gammaproteobacteria</taxon>
        <taxon>Lysobacterales</taxon>
        <taxon>Rhodanobacteraceae</taxon>
        <taxon>Dyella</taxon>
    </lineage>
</organism>